<name>A0A7R8W1K7_9CRUS</name>
<accession>A0A7R8W1K7</accession>
<organism evidence="1">
    <name type="scientific">Cyprideis torosa</name>
    <dbReference type="NCBI Taxonomy" id="163714"/>
    <lineage>
        <taxon>Eukaryota</taxon>
        <taxon>Metazoa</taxon>
        <taxon>Ecdysozoa</taxon>
        <taxon>Arthropoda</taxon>
        <taxon>Crustacea</taxon>
        <taxon>Oligostraca</taxon>
        <taxon>Ostracoda</taxon>
        <taxon>Podocopa</taxon>
        <taxon>Podocopida</taxon>
        <taxon>Cytherocopina</taxon>
        <taxon>Cytheroidea</taxon>
        <taxon>Cytherideidae</taxon>
        <taxon>Cyprideis</taxon>
    </lineage>
</organism>
<sequence>MLKQELKYIRVEGSKENVMRTVYILNIGQVNSFQEAFGRSLAAKDLKDTEIFLVNERSHPGAPIRRESTTWGSAVARQTECATIPAHQDIKAIFLALLHPEIQHPLHLDRKTHCKETSVRTVMFFRITQELLQPS</sequence>
<gene>
    <name evidence="1" type="ORF">CTOB1V02_LOCUS1116</name>
</gene>
<evidence type="ECO:0000313" key="1">
    <source>
        <dbReference type="EMBL" id="CAD7223122.1"/>
    </source>
</evidence>
<protein>
    <submittedName>
        <fullName evidence="1">Uncharacterized protein</fullName>
    </submittedName>
</protein>
<dbReference type="EMBL" id="OB660154">
    <property type="protein sequence ID" value="CAD7223122.1"/>
    <property type="molecule type" value="Genomic_DNA"/>
</dbReference>
<proteinExistence type="predicted"/>
<reference evidence="1" key="1">
    <citation type="submission" date="2020-11" db="EMBL/GenBank/DDBJ databases">
        <authorList>
            <person name="Tran Van P."/>
        </authorList>
    </citation>
    <scope>NUCLEOTIDE SEQUENCE</scope>
</reference>
<dbReference type="AlphaFoldDB" id="A0A7R8W1K7"/>